<evidence type="ECO:0000256" key="5">
    <source>
        <dbReference type="ARBA" id="ARBA00022692"/>
    </source>
</evidence>
<dbReference type="Proteomes" id="UP000295565">
    <property type="component" value="Unassembled WGS sequence"/>
</dbReference>
<reference evidence="10 11" key="1">
    <citation type="submission" date="2019-03" db="EMBL/GenBank/DDBJ databases">
        <title>Genomic Encyclopedia of Type Strains, Phase IV (KMG-IV): sequencing the most valuable type-strain genomes for metagenomic binning, comparative biology and taxonomic classification.</title>
        <authorList>
            <person name="Goeker M."/>
        </authorList>
    </citation>
    <scope>NUCLEOTIDE SEQUENCE [LARGE SCALE GENOMIC DNA]</scope>
    <source>
        <strain evidence="10 11">DSM 18577</strain>
    </source>
</reference>
<evidence type="ECO:0000256" key="1">
    <source>
        <dbReference type="ARBA" id="ARBA00004651"/>
    </source>
</evidence>
<feature type="transmembrane region" description="Helical" evidence="8">
    <location>
        <begin position="124"/>
        <end position="141"/>
    </location>
</feature>
<feature type="transmembrane region" description="Helical" evidence="8">
    <location>
        <begin position="276"/>
        <end position="294"/>
    </location>
</feature>
<evidence type="ECO:0000256" key="7">
    <source>
        <dbReference type="ARBA" id="ARBA00023136"/>
    </source>
</evidence>
<feature type="transmembrane region" description="Helical" evidence="8">
    <location>
        <begin position="306"/>
        <end position="324"/>
    </location>
</feature>
<evidence type="ECO:0000256" key="8">
    <source>
        <dbReference type="SAM" id="Phobius"/>
    </source>
</evidence>
<organism evidence="10 11">
    <name type="scientific">Celerinatantimonas diazotrophica</name>
    <dbReference type="NCBI Taxonomy" id="412034"/>
    <lineage>
        <taxon>Bacteria</taxon>
        <taxon>Pseudomonadati</taxon>
        <taxon>Pseudomonadota</taxon>
        <taxon>Gammaproteobacteria</taxon>
        <taxon>Celerinatantimonadaceae</taxon>
        <taxon>Celerinatantimonas</taxon>
    </lineage>
</organism>
<proteinExistence type="predicted"/>
<keyword evidence="6 8" id="KW-1133">Transmembrane helix</keyword>
<dbReference type="EMBL" id="SMGD01000016">
    <property type="protein sequence ID" value="TCK46981.1"/>
    <property type="molecule type" value="Genomic_DNA"/>
</dbReference>
<feature type="transmembrane region" description="Helical" evidence="8">
    <location>
        <begin position="218"/>
        <end position="242"/>
    </location>
</feature>
<evidence type="ECO:0000256" key="4">
    <source>
        <dbReference type="ARBA" id="ARBA00022679"/>
    </source>
</evidence>
<comment type="subcellular location">
    <subcellularLocation>
        <location evidence="1">Cell membrane</location>
        <topology evidence="1">Multi-pass membrane protein</topology>
    </subcellularLocation>
</comment>
<dbReference type="GO" id="GO:0010041">
    <property type="term" value="P:response to iron(III) ion"/>
    <property type="evidence" value="ECO:0007669"/>
    <property type="project" value="TreeGrafter"/>
</dbReference>
<dbReference type="PANTHER" id="PTHR33908">
    <property type="entry name" value="MANNOSYLTRANSFERASE YKCB-RELATED"/>
    <property type="match status" value="1"/>
</dbReference>
<keyword evidence="3" id="KW-0328">Glycosyltransferase</keyword>
<gene>
    <name evidence="10" type="ORF">EV690_3134</name>
</gene>
<dbReference type="InterPro" id="IPR038731">
    <property type="entry name" value="RgtA/B/C-like"/>
</dbReference>
<feature type="transmembrane region" description="Helical" evidence="8">
    <location>
        <begin position="403"/>
        <end position="424"/>
    </location>
</feature>
<keyword evidence="5 8" id="KW-0812">Transmembrane</keyword>
<dbReference type="Pfam" id="PF13231">
    <property type="entry name" value="PMT_2"/>
    <property type="match status" value="1"/>
</dbReference>
<evidence type="ECO:0000259" key="9">
    <source>
        <dbReference type="Pfam" id="PF13231"/>
    </source>
</evidence>
<keyword evidence="2" id="KW-1003">Cell membrane</keyword>
<dbReference type="GO" id="GO:0016763">
    <property type="term" value="F:pentosyltransferase activity"/>
    <property type="evidence" value="ECO:0007669"/>
    <property type="project" value="TreeGrafter"/>
</dbReference>
<dbReference type="RefSeq" id="WP_131913877.1">
    <property type="nucleotide sequence ID" value="NZ_OU594967.1"/>
</dbReference>
<evidence type="ECO:0000256" key="3">
    <source>
        <dbReference type="ARBA" id="ARBA00022676"/>
    </source>
</evidence>
<feature type="domain" description="Glycosyltransferase RgtA/B/C/D-like" evidence="9">
    <location>
        <begin position="73"/>
        <end position="234"/>
    </location>
</feature>
<name>A0A4V2PNG4_9GAMM</name>
<dbReference type="GO" id="GO:0009103">
    <property type="term" value="P:lipopolysaccharide biosynthetic process"/>
    <property type="evidence" value="ECO:0007669"/>
    <property type="project" value="TreeGrafter"/>
</dbReference>
<keyword evidence="7 8" id="KW-0472">Membrane</keyword>
<dbReference type="PANTHER" id="PTHR33908:SF3">
    <property type="entry name" value="UNDECAPRENYL PHOSPHATE-ALPHA-4-AMINO-4-DEOXY-L-ARABINOSE ARABINOSYL TRANSFERASE"/>
    <property type="match status" value="1"/>
</dbReference>
<keyword evidence="11" id="KW-1185">Reference proteome</keyword>
<feature type="transmembrane region" description="Helical" evidence="8">
    <location>
        <begin position="20"/>
        <end position="37"/>
    </location>
</feature>
<comment type="caution">
    <text evidence="10">The sequence shown here is derived from an EMBL/GenBank/DDBJ whole genome shotgun (WGS) entry which is preliminary data.</text>
</comment>
<dbReference type="GO" id="GO:0005886">
    <property type="term" value="C:plasma membrane"/>
    <property type="evidence" value="ECO:0007669"/>
    <property type="project" value="UniProtKB-SubCell"/>
</dbReference>
<dbReference type="AlphaFoldDB" id="A0A4V2PNG4"/>
<protein>
    <submittedName>
        <fullName evidence="10">4-amino-4-deoxy-L-arabinose transferase-like glycosyltransferase</fullName>
    </submittedName>
</protein>
<evidence type="ECO:0000256" key="6">
    <source>
        <dbReference type="ARBA" id="ARBA00022989"/>
    </source>
</evidence>
<evidence type="ECO:0000313" key="10">
    <source>
        <dbReference type="EMBL" id="TCK46981.1"/>
    </source>
</evidence>
<feature type="transmembrane region" description="Helical" evidence="8">
    <location>
        <begin position="173"/>
        <end position="206"/>
    </location>
</feature>
<feature type="transmembrane region" description="Helical" evidence="8">
    <location>
        <begin position="360"/>
        <end position="383"/>
    </location>
</feature>
<feature type="transmembrane region" description="Helical" evidence="8">
    <location>
        <begin position="77"/>
        <end position="94"/>
    </location>
</feature>
<dbReference type="InterPro" id="IPR050297">
    <property type="entry name" value="LipidA_mod_glycosyltrf_83"/>
</dbReference>
<evidence type="ECO:0000256" key="2">
    <source>
        <dbReference type="ARBA" id="ARBA00022475"/>
    </source>
</evidence>
<feature type="transmembrane region" description="Helical" evidence="8">
    <location>
        <begin position="148"/>
        <end position="167"/>
    </location>
</feature>
<sequence length="575" mass="66020">MRLWTSYQSALQEDNYRKVLIFILIAFAIVLFAGVGLRSPWPADEPRFAEAAREMVASGHWFFPLRGGELYPDKPPVFMWAIAIFYALLGNMKLAFMLPNILCSLVIIWCVFDLAVKFWNVRVASFACLGLLVAPQFILQAKSAQIDAMLATWVTIAMYALLKHFFVRTNWKLYYLGWAFMGLGIITKGVGFLPVFLLLPILFLHFSKRYDFGRSVSWQLWLGPIALLAVVACWLVPMVYIADHSANPDFIAYKENILFHQTMNRYAHSWTHRHPWYYFLLHFPILWFPLPWLLLNKTFWKKCCDVRVATLLAWCVLVIAFFSSTPGKRGVYILPALPMLAIAVAPYIAQFSWSRWLRYLTRAVIVLICVVLVIAGILLWVHYPAVMKLAARKTSGMDDVLPLASSFGLMLLVGGLVAGGLLLWSRRQCALYQLAIVSFWGWLWFSLVGYPLLNPLRTAARPIMQEASQLIGPQGELALVDFKEQFLLASPISLTQFSYLAPRDEQLENAWLWMKEKPHRFILVPAQSGEQNCFDFSKGVELGRGYRRTWWLLGEKALAKQCPKPEQIKRYHMIK</sequence>
<feature type="transmembrane region" description="Helical" evidence="8">
    <location>
        <begin position="431"/>
        <end position="453"/>
    </location>
</feature>
<accession>A0A4V2PNG4</accession>
<feature type="transmembrane region" description="Helical" evidence="8">
    <location>
        <begin position="330"/>
        <end position="348"/>
    </location>
</feature>
<evidence type="ECO:0000313" key="11">
    <source>
        <dbReference type="Proteomes" id="UP000295565"/>
    </source>
</evidence>
<dbReference type="OrthoDB" id="9775035at2"/>
<keyword evidence="4 10" id="KW-0808">Transferase</keyword>